<organism evidence="8 9">
    <name type="scientific">Saccharopolyspora aridisoli</name>
    <dbReference type="NCBI Taxonomy" id="2530385"/>
    <lineage>
        <taxon>Bacteria</taxon>
        <taxon>Bacillati</taxon>
        <taxon>Actinomycetota</taxon>
        <taxon>Actinomycetes</taxon>
        <taxon>Pseudonocardiales</taxon>
        <taxon>Pseudonocardiaceae</taxon>
        <taxon>Saccharopolyspora</taxon>
    </lineage>
</organism>
<dbReference type="GO" id="GO:0004499">
    <property type="term" value="F:N,N-dimethylaniline monooxygenase activity"/>
    <property type="evidence" value="ECO:0007669"/>
    <property type="project" value="InterPro"/>
</dbReference>
<dbReference type="FunFam" id="3.50.50.60:FF:000228">
    <property type="entry name" value="FAD-containing monooxygenase EthA"/>
    <property type="match status" value="1"/>
</dbReference>
<keyword evidence="4" id="KW-0274">FAD</keyword>
<dbReference type="AlphaFoldDB" id="A0A4R4ULG0"/>
<dbReference type="PANTHER" id="PTHR43872:SF1">
    <property type="entry name" value="MONOOXYGENASE, PUTATIVE (AFU_ORTHOLOGUE AFUA_8G02570)-RELATED"/>
    <property type="match status" value="1"/>
</dbReference>
<evidence type="ECO:0000256" key="7">
    <source>
        <dbReference type="ARBA" id="ARBA00023033"/>
    </source>
</evidence>
<dbReference type="Pfam" id="PF00743">
    <property type="entry name" value="FMO-like"/>
    <property type="match status" value="1"/>
</dbReference>
<dbReference type="Gene3D" id="3.50.50.60">
    <property type="entry name" value="FAD/NAD(P)-binding domain"/>
    <property type="match status" value="1"/>
</dbReference>
<evidence type="ECO:0000256" key="1">
    <source>
        <dbReference type="ARBA" id="ARBA00001974"/>
    </source>
</evidence>
<name>A0A4R4ULG0_9PSEU</name>
<proteinExistence type="inferred from homology"/>
<gene>
    <name evidence="8" type="ORF">E1161_20645</name>
</gene>
<evidence type="ECO:0000256" key="4">
    <source>
        <dbReference type="ARBA" id="ARBA00022827"/>
    </source>
</evidence>
<evidence type="ECO:0000313" key="9">
    <source>
        <dbReference type="Proteomes" id="UP000294744"/>
    </source>
</evidence>
<dbReference type="InterPro" id="IPR020946">
    <property type="entry name" value="Flavin_mOase-like"/>
</dbReference>
<dbReference type="PANTHER" id="PTHR43872">
    <property type="entry name" value="MONOOXYGENASE, PUTATIVE (AFU_ORTHOLOGUE AFUA_8G02570)-RELATED"/>
    <property type="match status" value="1"/>
</dbReference>
<dbReference type="EMBL" id="SMKV01000030">
    <property type="protein sequence ID" value="TDC89762.1"/>
    <property type="molecule type" value="Genomic_DNA"/>
</dbReference>
<evidence type="ECO:0000256" key="5">
    <source>
        <dbReference type="ARBA" id="ARBA00022857"/>
    </source>
</evidence>
<protein>
    <submittedName>
        <fullName evidence="8">NAD(P)/FAD-dependent oxidoreductase</fullName>
    </submittedName>
</protein>
<dbReference type="SUPFAM" id="SSF51905">
    <property type="entry name" value="FAD/NAD(P)-binding domain"/>
    <property type="match status" value="1"/>
</dbReference>
<dbReference type="OrthoDB" id="5168853at2"/>
<dbReference type="InterPro" id="IPR036188">
    <property type="entry name" value="FAD/NAD-bd_sf"/>
</dbReference>
<dbReference type="Proteomes" id="UP000294744">
    <property type="component" value="Unassembled WGS sequence"/>
</dbReference>
<evidence type="ECO:0000256" key="6">
    <source>
        <dbReference type="ARBA" id="ARBA00023002"/>
    </source>
</evidence>
<accession>A0A4R4ULG0</accession>
<dbReference type="GO" id="GO:0050661">
    <property type="term" value="F:NADP binding"/>
    <property type="evidence" value="ECO:0007669"/>
    <property type="project" value="InterPro"/>
</dbReference>
<sequence length="497" mass="55322">MRDDLDVLIVGAGLAGIGAAHQLQSAFPGLDYAILESRDALGGTWDLFRYPGVRSDSDMFTMAYRFRPWPGAQSFAGGPAIRDYVRATAEDAGIDRRIRYRHRVLSASWSSDDARWTVLAEHDGEQVRLTARFLHLCAGYYHYEQPHAPEFPGIERFTGTVVHPQHWPPDLDHAGKQVVVIGSGATAITLVPAMAENSGHVTMLQRSPSYVVSVPGQDPLLLLLRGSRLGERATYALVRWKNILHSAGSYRLSRAFPRWMSKAIRKAAAERLPAGYDVDTHFNPRYDPWDQRMCLAPDGDLFDALSGGRASVVTDHVEEFTRTGLRLRSGAELDADIVITATGLRLRAFGGITFTVDGREVAPSETTVYKGAMLSGIPNLAFTFGYTNHSWTLKADLVGEFVVRLLRQMGRNGHDQCVPVKASRGAEPMIENFSSNYVQRGIDAFPRSDVRAPWRVKMDYFHDLLVLRHVPVSDHNLRFSRNQPHAMPSPSLSRVDE</sequence>
<dbReference type="InterPro" id="IPR051820">
    <property type="entry name" value="FAD-binding_MO"/>
</dbReference>
<comment type="similarity">
    <text evidence="2">Belongs to the FAD-binding monooxygenase family.</text>
</comment>
<dbReference type="Pfam" id="PF13450">
    <property type="entry name" value="NAD_binding_8"/>
    <property type="match status" value="1"/>
</dbReference>
<dbReference type="GO" id="GO:0050660">
    <property type="term" value="F:flavin adenine dinucleotide binding"/>
    <property type="evidence" value="ECO:0007669"/>
    <property type="project" value="InterPro"/>
</dbReference>
<evidence type="ECO:0000313" key="8">
    <source>
        <dbReference type="EMBL" id="TDC89762.1"/>
    </source>
</evidence>
<evidence type="ECO:0000256" key="2">
    <source>
        <dbReference type="ARBA" id="ARBA00010139"/>
    </source>
</evidence>
<keyword evidence="9" id="KW-1185">Reference proteome</keyword>
<comment type="caution">
    <text evidence="8">The sequence shown here is derived from an EMBL/GenBank/DDBJ whole genome shotgun (WGS) entry which is preliminary data.</text>
</comment>
<keyword evidence="3" id="KW-0285">Flavoprotein</keyword>
<keyword evidence="5" id="KW-0521">NADP</keyword>
<dbReference type="RefSeq" id="WP_132625798.1">
    <property type="nucleotide sequence ID" value="NZ_SMKV01000030.1"/>
</dbReference>
<reference evidence="8 9" key="1">
    <citation type="submission" date="2019-03" db="EMBL/GenBank/DDBJ databases">
        <title>Draft genome sequences of novel Actinobacteria.</title>
        <authorList>
            <person name="Sahin N."/>
            <person name="Ay H."/>
            <person name="Saygin H."/>
        </authorList>
    </citation>
    <scope>NUCLEOTIDE SEQUENCE [LARGE SCALE GENOMIC DNA]</scope>
    <source>
        <strain evidence="8 9">16K404</strain>
    </source>
</reference>
<evidence type="ECO:0000256" key="3">
    <source>
        <dbReference type="ARBA" id="ARBA00022630"/>
    </source>
</evidence>
<comment type="cofactor">
    <cofactor evidence="1">
        <name>FAD</name>
        <dbReference type="ChEBI" id="CHEBI:57692"/>
    </cofactor>
</comment>
<keyword evidence="6" id="KW-0560">Oxidoreductase</keyword>
<keyword evidence="7" id="KW-0503">Monooxygenase</keyword>